<reference evidence="2" key="2">
    <citation type="submission" date="2023-06" db="EMBL/GenBank/DDBJ databases">
        <authorList>
            <consortium name="Lawrence Berkeley National Laboratory"/>
            <person name="Haridas S."/>
            <person name="Hensen N."/>
            <person name="Bonometti L."/>
            <person name="Westerberg I."/>
            <person name="Brannstrom I.O."/>
            <person name="Guillou S."/>
            <person name="Cros-Aarteil S."/>
            <person name="Calhoun S."/>
            <person name="Kuo A."/>
            <person name="Mondo S."/>
            <person name="Pangilinan J."/>
            <person name="Riley R."/>
            <person name="Labutti K."/>
            <person name="Andreopoulos B."/>
            <person name="Lipzen A."/>
            <person name="Chen C."/>
            <person name="Yanf M."/>
            <person name="Daum C."/>
            <person name="Ng V."/>
            <person name="Clum A."/>
            <person name="Steindorff A."/>
            <person name="Ohm R."/>
            <person name="Martin F."/>
            <person name="Silar P."/>
            <person name="Natvig D."/>
            <person name="Lalanne C."/>
            <person name="Gautier V."/>
            <person name="Ament-Velasquez S.L."/>
            <person name="Kruys A."/>
            <person name="Hutchinson M.I."/>
            <person name="Powell A.J."/>
            <person name="Barry K."/>
            <person name="Miller A.N."/>
            <person name="Grigoriev I.V."/>
            <person name="Debuchy R."/>
            <person name="Gladieux P."/>
            <person name="Thoren M.H."/>
            <person name="Johannesson H."/>
        </authorList>
    </citation>
    <scope>NUCLEOTIDE SEQUENCE</scope>
    <source>
        <strain evidence="2">CBS 168.71</strain>
    </source>
</reference>
<feature type="region of interest" description="Disordered" evidence="1">
    <location>
        <begin position="231"/>
        <end position="261"/>
    </location>
</feature>
<dbReference type="Proteomes" id="UP001278766">
    <property type="component" value="Unassembled WGS sequence"/>
</dbReference>
<accession>A0AAE0LSD4</accession>
<dbReference type="EMBL" id="JAUEPN010000004">
    <property type="protein sequence ID" value="KAK3296086.1"/>
    <property type="molecule type" value="Genomic_DNA"/>
</dbReference>
<evidence type="ECO:0000313" key="2">
    <source>
        <dbReference type="EMBL" id="KAK3296086.1"/>
    </source>
</evidence>
<name>A0AAE0LSD4_9PEZI</name>
<protein>
    <submittedName>
        <fullName evidence="2">Uncharacterized protein</fullName>
    </submittedName>
</protein>
<comment type="caution">
    <text evidence="2">The sequence shown here is derived from an EMBL/GenBank/DDBJ whole genome shotgun (WGS) entry which is preliminary data.</text>
</comment>
<evidence type="ECO:0000313" key="3">
    <source>
        <dbReference type="Proteomes" id="UP001278766"/>
    </source>
</evidence>
<dbReference type="GeneID" id="87835578"/>
<proteinExistence type="predicted"/>
<keyword evidence="3" id="KW-1185">Reference proteome</keyword>
<sequence>MTTAARTLSTIFSGVQKPPGGHKAMHNSVGSAGTTDGRRQEMVCAVSQTQPLPRGIKQVSGLAGEWVYLGAFSGARTSPRAQFMARSRVLRPCSCRTLSEDPIDESGQAMHERNRGKDHLVYRRWIICRRASSLTGRSFSRRVERTDRAVLWIPEFMPIVLALRGLNQGLVVGTGRRMVIQSTLGEARRRMKSFPTVCGRAALIKRFFSPQIRGTTKAPVPDNRSHIGLEFGLRRRGQQPCKPPGGTPNPEISEETQAPIHPPVRPYRSFFFLRTLWDATKPVPVSRVESFTSDERPAGPA</sequence>
<evidence type="ECO:0000256" key="1">
    <source>
        <dbReference type="SAM" id="MobiDB-lite"/>
    </source>
</evidence>
<dbReference type="RefSeq" id="XP_062659600.1">
    <property type="nucleotide sequence ID" value="XM_062798630.1"/>
</dbReference>
<feature type="region of interest" description="Disordered" evidence="1">
    <location>
        <begin position="1"/>
        <end position="36"/>
    </location>
</feature>
<feature type="compositionally biased region" description="Polar residues" evidence="1">
    <location>
        <begin position="1"/>
        <end position="13"/>
    </location>
</feature>
<organism evidence="2 3">
    <name type="scientific">Chaetomium fimeti</name>
    <dbReference type="NCBI Taxonomy" id="1854472"/>
    <lineage>
        <taxon>Eukaryota</taxon>
        <taxon>Fungi</taxon>
        <taxon>Dikarya</taxon>
        <taxon>Ascomycota</taxon>
        <taxon>Pezizomycotina</taxon>
        <taxon>Sordariomycetes</taxon>
        <taxon>Sordariomycetidae</taxon>
        <taxon>Sordariales</taxon>
        <taxon>Chaetomiaceae</taxon>
        <taxon>Chaetomium</taxon>
    </lineage>
</organism>
<reference evidence="2" key="1">
    <citation type="journal article" date="2023" name="Mol. Phylogenet. Evol.">
        <title>Genome-scale phylogeny and comparative genomics of the fungal order Sordariales.</title>
        <authorList>
            <person name="Hensen N."/>
            <person name="Bonometti L."/>
            <person name="Westerberg I."/>
            <person name="Brannstrom I.O."/>
            <person name="Guillou S."/>
            <person name="Cros-Aarteil S."/>
            <person name="Calhoun S."/>
            <person name="Haridas S."/>
            <person name="Kuo A."/>
            <person name="Mondo S."/>
            <person name="Pangilinan J."/>
            <person name="Riley R."/>
            <person name="LaButti K."/>
            <person name="Andreopoulos B."/>
            <person name="Lipzen A."/>
            <person name="Chen C."/>
            <person name="Yan M."/>
            <person name="Daum C."/>
            <person name="Ng V."/>
            <person name="Clum A."/>
            <person name="Steindorff A."/>
            <person name="Ohm R.A."/>
            <person name="Martin F."/>
            <person name="Silar P."/>
            <person name="Natvig D.O."/>
            <person name="Lalanne C."/>
            <person name="Gautier V."/>
            <person name="Ament-Velasquez S.L."/>
            <person name="Kruys A."/>
            <person name="Hutchinson M.I."/>
            <person name="Powell A.J."/>
            <person name="Barry K."/>
            <person name="Miller A.N."/>
            <person name="Grigoriev I.V."/>
            <person name="Debuchy R."/>
            <person name="Gladieux P."/>
            <person name="Hiltunen Thoren M."/>
            <person name="Johannesson H."/>
        </authorList>
    </citation>
    <scope>NUCLEOTIDE SEQUENCE</scope>
    <source>
        <strain evidence="2">CBS 168.71</strain>
    </source>
</reference>
<gene>
    <name evidence="2" type="ORF">B0H64DRAFT_163173</name>
</gene>
<dbReference type="AlphaFoldDB" id="A0AAE0LSD4"/>